<dbReference type="SUPFAM" id="SSF51735">
    <property type="entry name" value="NAD(P)-binding Rossmann-fold domains"/>
    <property type="match status" value="1"/>
</dbReference>
<evidence type="ECO:0000256" key="5">
    <source>
        <dbReference type="ARBA" id="ARBA00022723"/>
    </source>
</evidence>
<dbReference type="Pfam" id="PF00107">
    <property type="entry name" value="ADH_zinc_N"/>
    <property type="match status" value="1"/>
</dbReference>
<dbReference type="PANTHER" id="PTHR42940">
    <property type="entry name" value="ALCOHOL DEHYDROGENASE 1-RELATED"/>
    <property type="match status" value="1"/>
</dbReference>
<keyword evidence="8" id="KW-0520">NAD</keyword>
<keyword evidence="6 10" id="KW-0862">Zinc</keyword>
<dbReference type="OrthoDB" id="1879366at2759"/>
<name>A0A4U0X085_9PEZI</name>
<evidence type="ECO:0000259" key="11">
    <source>
        <dbReference type="SMART" id="SM00829"/>
    </source>
</evidence>
<dbReference type="InterPro" id="IPR036291">
    <property type="entry name" value="NAD(P)-bd_dom_sf"/>
</dbReference>
<dbReference type="STRING" id="331657.A0A4U0X085"/>
<comment type="similarity">
    <text evidence="3 10">Belongs to the zinc-containing alcohol dehydrogenase family.</text>
</comment>
<evidence type="ECO:0000256" key="9">
    <source>
        <dbReference type="ARBA" id="ARBA00023180"/>
    </source>
</evidence>
<sequence>MAQNVPKKQMAQVIEKTGGPVEFKEIDVQQPGPDEVLVNIKFSGVCHTDLHAVNGDWPLPTKLPLVGGHEGAGVVVAKGDLVKDIEIGDHAGVKWINGSCLACSFCQQSDESLCPHALLSGYTVDGTFQQYCIAKAAHVARLHKDIPLDAVAPVLCAGITVYKGLKESGARPGQTVAIVGAGGGLGSLAQQYAKAMGLRVIAIDTGDEKKKMCLEQLGASTFVDFSTSQNLVKDVQNATEDGLGPHAVILVAVNEKPFQQAAEYVRPRGTVICIGLPAGAYLKAPVFETVIKMVTIRGSYVGNRKDSAEAIEFFRRGLIKAPFKVVGLSELESVYDKMKAGAIAGRYVLDTSKQPVLLPVIFFPSSTTNSTMNEKTPLRDAEAAQDVCQEAAAVRSTHRLRWHVRATFGVLAILLCLLYTLPVTMREPQFHTQHVTDTALKSKKVPLEAHIMSKCPDAKVCLESLVVPTMQQVSGKVDFRLSYIGRVTEHDDGIECMHGQTECLGNILELCAASLYPDPKIYLGFTLCLTREFEDIPRKELVMDCALEHGLDFGKLNHCMSEDDGETGIKLLRDSVERSRNANVTKSCTIRLDNKIRCIRDGGQWKDCEGGSAVKDMIRDINDLYE</sequence>
<feature type="domain" description="Enoyl reductase (ER)" evidence="11">
    <location>
        <begin position="18"/>
        <end position="349"/>
    </location>
</feature>
<dbReference type="FunFam" id="3.40.50.720:FF:000039">
    <property type="entry name" value="Alcohol dehydrogenase AdhP"/>
    <property type="match status" value="1"/>
</dbReference>
<keyword evidence="7" id="KW-0560">Oxidoreductase</keyword>
<evidence type="ECO:0000256" key="3">
    <source>
        <dbReference type="ARBA" id="ARBA00008072"/>
    </source>
</evidence>
<evidence type="ECO:0000313" key="13">
    <source>
        <dbReference type="Proteomes" id="UP000308768"/>
    </source>
</evidence>
<dbReference type="PANTHER" id="PTHR42940:SF3">
    <property type="entry name" value="ALCOHOL DEHYDROGENASE 1-RELATED"/>
    <property type="match status" value="1"/>
</dbReference>
<dbReference type="GO" id="GO:0004022">
    <property type="term" value="F:alcohol dehydrogenase (NAD+) activity"/>
    <property type="evidence" value="ECO:0007669"/>
    <property type="project" value="UniProtKB-EC"/>
</dbReference>
<dbReference type="InterPro" id="IPR013154">
    <property type="entry name" value="ADH-like_N"/>
</dbReference>
<dbReference type="GO" id="GO:0008270">
    <property type="term" value="F:zinc ion binding"/>
    <property type="evidence" value="ECO:0007669"/>
    <property type="project" value="InterPro"/>
</dbReference>
<dbReference type="InterPro" id="IPR002328">
    <property type="entry name" value="ADH_Zn_CS"/>
</dbReference>
<evidence type="ECO:0000256" key="4">
    <source>
        <dbReference type="ARBA" id="ARBA00013190"/>
    </source>
</evidence>
<dbReference type="PROSITE" id="PS00059">
    <property type="entry name" value="ADH_ZINC"/>
    <property type="match status" value="1"/>
</dbReference>
<dbReference type="EMBL" id="NAJN01000720">
    <property type="protein sequence ID" value="TKA69560.1"/>
    <property type="molecule type" value="Genomic_DNA"/>
</dbReference>
<comment type="caution">
    <text evidence="12">The sequence shown here is derived from an EMBL/GenBank/DDBJ whole genome shotgun (WGS) entry which is preliminary data.</text>
</comment>
<dbReference type="Pfam" id="PF03227">
    <property type="entry name" value="GILT"/>
    <property type="match status" value="1"/>
</dbReference>
<dbReference type="InterPro" id="IPR011032">
    <property type="entry name" value="GroES-like_sf"/>
</dbReference>
<protein>
    <recommendedName>
        <fullName evidence="4">alcohol dehydrogenase</fullName>
        <ecNumber evidence="4">1.1.1.1</ecNumber>
    </recommendedName>
</protein>
<evidence type="ECO:0000256" key="8">
    <source>
        <dbReference type="ARBA" id="ARBA00023027"/>
    </source>
</evidence>
<reference evidence="12 13" key="1">
    <citation type="submission" date="2017-03" db="EMBL/GenBank/DDBJ databases">
        <title>Genomes of endolithic fungi from Antarctica.</title>
        <authorList>
            <person name="Coleine C."/>
            <person name="Masonjones S."/>
            <person name="Stajich J.E."/>
        </authorList>
    </citation>
    <scope>NUCLEOTIDE SEQUENCE [LARGE SCALE GENOMIC DNA]</scope>
    <source>
        <strain evidence="12 13">CCFEE 5187</strain>
    </source>
</reference>
<dbReference type="CDD" id="cd08297">
    <property type="entry name" value="CAD3"/>
    <property type="match status" value="1"/>
</dbReference>
<evidence type="ECO:0000256" key="7">
    <source>
        <dbReference type="ARBA" id="ARBA00023002"/>
    </source>
</evidence>
<dbReference type="Gene3D" id="3.90.180.10">
    <property type="entry name" value="Medium-chain alcohol dehydrogenases, catalytic domain"/>
    <property type="match status" value="1"/>
</dbReference>
<dbReference type="FunFam" id="3.90.180.10:FF:000002">
    <property type="entry name" value="Alcohol dehydrogenase AdhP"/>
    <property type="match status" value="1"/>
</dbReference>
<comment type="similarity">
    <text evidence="2">Belongs to the GILT family.</text>
</comment>
<keyword evidence="9" id="KW-0325">Glycoprotein</keyword>
<dbReference type="Proteomes" id="UP000308768">
    <property type="component" value="Unassembled WGS sequence"/>
</dbReference>
<evidence type="ECO:0000256" key="10">
    <source>
        <dbReference type="RuleBase" id="RU361277"/>
    </source>
</evidence>
<keyword evidence="13" id="KW-1185">Reference proteome</keyword>
<evidence type="ECO:0000256" key="1">
    <source>
        <dbReference type="ARBA" id="ARBA00001947"/>
    </source>
</evidence>
<dbReference type="InterPro" id="IPR004911">
    <property type="entry name" value="Interferon-induced_GILT"/>
</dbReference>
<dbReference type="GO" id="GO:0005737">
    <property type="term" value="C:cytoplasm"/>
    <property type="evidence" value="ECO:0007669"/>
    <property type="project" value="TreeGrafter"/>
</dbReference>
<proteinExistence type="inferred from homology"/>
<evidence type="ECO:0000256" key="2">
    <source>
        <dbReference type="ARBA" id="ARBA00005679"/>
    </source>
</evidence>
<organism evidence="12 13">
    <name type="scientific">Cryomyces minteri</name>
    <dbReference type="NCBI Taxonomy" id="331657"/>
    <lineage>
        <taxon>Eukaryota</taxon>
        <taxon>Fungi</taxon>
        <taxon>Dikarya</taxon>
        <taxon>Ascomycota</taxon>
        <taxon>Pezizomycotina</taxon>
        <taxon>Dothideomycetes</taxon>
        <taxon>Dothideomycetes incertae sedis</taxon>
        <taxon>Cryomyces</taxon>
    </lineage>
</organism>
<keyword evidence="5 10" id="KW-0479">Metal-binding</keyword>
<dbReference type="SUPFAM" id="SSF50129">
    <property type="entry name" value="GroES-like"/>
    <property type="match status" value="1"/>
</dbReference>
<dbReference type="EC" id="1.1.1.1" evidence="4"/>
<dbReference type="InterPro" id="IPR020843">
    <property type="entry name" value="ER"/>
</dbReference>
<dbReference type="SMART" id="SM00829">
    <property type="entry name" value="PKS_ER"/>
    <property type="match status" value="1"/>
</dbReference>
<dbReference type="Gene3D" id="3.40.50.720">
    <property type="entry name" value="NAD(P)-binding Rossmann-like Domain"/>
    <property type="match status" value="1"/>
</dbReference>
<evidence type="ECO:0000256" key="6">
    <source>
        <dbReference type="ARBA" id="ARBA00022833"/>
    </source>
</evidence>
<comment type="cofactor">
    <cofactor evidence="1 10">
        <name>Zn(2+)</name>
        <dbReference type="ChEBI" id="CHEBI:29105"/>
    </cofactor>
</comment>
<dbReference type="GO" id="GO:0016671">
    <property type="term" value="F:oxidoreductase activity, acting on a sulfur group of donors, disulfide as acceptor"/>
    <property type="evidence" value="ECO:0007669"/>
    <property type="project" value="InterPro"/>
</dbReference>
<evidence type="ECO:0000313" key="12">
    <source>
        <dbReference type="EMBL" id="TKA69560.1"/>
    </source>
</evidence>
<dbReference type="AlphaFoldDB" id="A0A4U0X085"/>
<gene>
    <name evidence="12" type="ORF">B0A49_06412</name>
</gene>
<dbReference type="Pfam" id="PF08240">
    <property type="entry name" value="ADH_N"/>
    <property type="match status" value="1"/>
</dbReference>
<dbReference type="InterPro" id="IPR013149">
    <property type="entry name" value="ADH-like_C"/>
</dbReference>
<accession>A0A4U0X085</accession>